<dbReference type="GO" id="GO:0009252">
    <property type="term" value="P:peptidoglycan biosynthetic process"/>
    <property type="evidence" value="ECO:0007669"/>
    <property type="project" value="UniProtKB-KW"/>
</dbReference>
<feature type="transmembrane region" description="Helical" evidence="18">
    <location>
        <begin position="52"/>
        <end position="77"/>
    </location>
</feature>
<dbReference type="SUPFAM" id="SSF53955">
    <property type="entry name" value="Lysozyme-like"/>
    <property type="match status" value="1"/>
</dbReference>
<dbReference type="PANTHER" id="PTHR32282">
    <property type="entry name" value="BINDING PROTEIN TRANSPEPTIDASE, PUTATIVE-RELATED"/>
    <property type="match status" value="1"/>
</dbReference>
<keyword evidence="18" id="KW-1133">Transmembrane helix</keyword>
<dbReference type="GO" id="GO:0030288">
    <property type="term" value="C:outer membrane-bounded periplasmic space"/>
    <property type="evidence" value="ECO:0007669"/>
    <property type="project" value="TreeGrafter"/>
</dbReference>
<keyword evidence="13 18" id="KW-0472">Membrane</keyword>
<dbReference type="GO" id="GO:0006508">
    <property type="term" value="P:proteolysis"/>
    <property type="evidence" value="ECO:0007669"/>
    <property type="project" value="UniProtKB-KW"/>
</dbReference>
<evidence type="ECO:0000256" key="2">
    <source>
        <dbReference type="ARBA" id="ARBA00004752"/>
    </source>
</evidence>
<evidence type="ECO:0000256" key="18">
    <source>
        <dbReference type="SAM" id="Phobius"/>
    </source>
</evidence>
<sequence>MKNPLGNSNLTELKSKALKFFVKTLKYIEIGFRFATLKFNSAIKKKWVRYPLLGLGSLFFLFSLFFFSIYVGVWGSLPSKYELSHLEQSLASQLVDRNGKVIGKYYIFDRRPIGFDEIPSHLKNALIATEDARFYKHDGVDKVSLMRVFFKTLLMQDDSSGGGSTITQQLVKNIYGRRGSGAFNLVISKFKEFIIAQRVEDVYTKDEIINLYLNTVPFPDNTYGIESASQKFFNKDTENLTLNEAAILVGTLKANNSYNPRVYPDRAKKRRDVVINQMLRYNYLQPRDTVGMERDTIVLSYQKRTDLGVAPYFRELIRREAQDLLKNYKKEDGSSYDLYQDGLTIHTTLDKTMQQYAEAGMREHMAALQAQYEKAYGNYAPWKRASVLEPSLKKLPYYQRLVKDSISPEALEDSLNLKQKRKIFDWNTDETTQDISVKDSLAHYLSLLNCGFVALDPQTGGVLAYIGGIDFENFKYDHVSQSERMVGSTFKPFVYTTALEQEMDPCTYYDSAQEIYYFNNKEWSPANAGGEGEDLSYSLKGALSNSINTVAVKVIIDVGIRKVINQARRMGISSNLPQVPSLALGTAQIKMRDLASAYTSFVNGGRPMKPYYITKIVDRAGKTIAQFEPEVPEKAVMRNFTRQAMIEMMRGTVSEGTATRLRYTYKLKNDIAGKTGTTQDNKDGWFVGLTPYMVAVSWVGNDDYRIGFSSTGLGAGANSALPIYAKFMQQLNQDTTYAELTKQRFKAPSAEVREALSCAPIVKDSTSRVTKFFESIFNGQEQKFIKKVYLDDNGAIIRTEEEPVISDEAIEETEEVEEENTSGGFFSFLKRKKKNDEEN</sequence>
<dbReference type="EMBL" id="FQXT01000003">
    <property type="protein sequence ID" value="SHI03940.1"/>
    <property type="molecule type" value="Genomic_DNA"/>
</dbReference>
<dbReference type="Proteomes" id="UP000290037">
    <property type="component" value="Unassembled WGS sequence"/>
</dbReference>
<dbReference type="STRING" id="573501.SAMN04487999_1752"/>
<dbReference type="InterPro" id="IPR001264">
    <property type="entry name" value="Glyco_trans_51"/>
</dbReference>
<dbReference type="InterPro" id="IPR050396">
    <property type="entry name" value="Glycosyltr_51/Transpeptidase"/>
</dbReference>
<keyword evidence="15" id="KW-0961">Cell wall biogenesis/degradation</keyword>
<evidence type="ECO:0000256" key="17">
    <source>
        <dbReference type="ARBA" id="ARBA00049902"/>
    </source>
</evidence>
<dbReference type="OrthoDB" id="9766909at2"/>
<protein>
    <submittedName>
        <fullName evidence="22">Penicillin-binding protein 1A</fullName>
    </submittedName>
</protein>
<accession>A0A1M5XVX0</accession>
<keyword evidence="6" id="KW-0121">Carboxypeptidase</keyword>
<evidence type="ECO:0000256" key="11">
    <source>
        <dbReference type="ARBA" id="ARBA00022960"/>
    </source>
</evidence>
<dbReference type="PANTHER" id="PTHR32282:SF11">
    <property type="entry name" value="PENICILLIN-BINDING PROTEIN 1B"/>
    <property type="match status" value="1"/>
</dbReference>
<reference evidence="22" key="1">
    <citation type="submission" date="2016-11" db="EMBL/GenBank/DDBJ databases">
        <authorList>
            <person name="Jaros S."/>
            <person name="Januszkiewicz K."/>
            <person name="Wedrychowicz H."/>
        </authorList>
    </citation>
    <scope>NUCLEOTIDE SEQUENCE [LARGE SCALE GENOMIC DNA]</scope>
    <source>
        <strain evidence="22">DSM 19859</strain>
    </source>
</reference>
<dbReference type="GO" id="GO:0008955">
    <property type="term" value="F:peptidoglycan glycosyltransferase activity"/>
    <property type="evidence" value="ECO:0007669"/>
    <property type="project" value="UniProtKB-EC"/>
</dbReference>
<keyword evidence="24" id="KW-1185">Reference proteome</keyword>
<name>A0A1M5XVX0_9FLAO</name>
<evidence type="ECO:0000256" key="15">
    <source>
        <dbReference type="ARBA" id="ARBA00023316"/>
    </source>
</evidence>
<dbReference type="GO" id="GO:0005886">
    <property type="term" value="C:plasma membrane"/>
    <property type="evidence" value="ECO:0007669"/>
    <property type="project" value="UniProtKB-SubCell"/>
</dbReference>
<comment type="similarity">
    <text evidence="3">In the C-terminal section; belongs to the transpeptidase family.</text>
</comment>
<evidence type="ECO:0000313" key="23">
    <source>
        <dbReference type="Proteomes" id="UP000184240"/>
    </source>
</evidence>
<evidence type="ECO:0000256" key="6">
    <source>
        <dbReference type="ARBA" id="ARBA00022645"/>
    </source>
</evidence>
<keyword evidence="14" id="KW-0511">Multifunctional enzyme</keyword>
<evidence type="ECO:0000256" key="14">
    <source>
        <dbReference type="ARBA" id="ARBA00023268"/>
    </source>
</evidence>
<keyword evidence="9" id="KW-0808">Transferase</keyword>
<evidence type="ECO:0000259" key="20">
    <source>
        <dbReference type="Pfam" id="PF00912"/>
    </source>
</evidence>
<feature type="domain" description="Glycosyl transferase family 51" evidence="20">
    <location>
        <begin position="99"/>
        <end position="278"/>
    </location>
</feature>
<dbReference type="Gene3D" id="1.10.3810.10">
    <property type="entry name" value="Biosynthetic peptidoglycan transglycosylase-like"/>
    <property type="match status" value="1"/>
</dbReference>
<keyword evidence="10" id="KW-0378">Hydrolase</keyword>
<evidence type="ECO:0000256" key="13">
    <source>
        <dbReference type="ARBA" id="ARBA00023136"/>
    </source>
</evidence>
<evidence type="ECO:0000313" key="24">
    <source>
        <dbReference type="Proteomes" id="UP000290037"/>
    </source>
</evidence>
<evidence type="ECO:0000256" key="3">
    <source>
        <dbReference type="ARBA" id="ARBA00007090"/>
    </source>
</evidence>
<dbReference type="SUPFAM" id="SSF56601">
    <property type="entry name" value="beta-lactamase/transpeptidase-like"/>
    <property type="match status" value="1"/>
</dbReference>
<evidence type="ECO:0000256" key="9">
    <source>
        <dbReference type="ARBA" id="ARBA00022679"/>
    </source>
</evidence>
<comment type="subcellular location">
    <subcellularLocation>
        <location evidence="1">Cell membrane</location>
    </subcellularLocation>
</comment>
<dbReference type="RefSeq" id="WP_072982293.1">
    <property type="nucleotide sequence ID" value="NZ_FQXT01000003.1"/>
</dbReference>
<dbReference type="GO" id="GO:0008360">
    <property type="term" value="P:regulation of cell shape"/>
    <property type="evidence" value="ECO:0007669"/>
    <property type="project" value="UniProtKB-KW"/>
</dbReference>
<evidence type="ECO:0000313" key="21">
    <source>
        <dbReference type="EMBL" id="RXG30297.1"/>
    </source>
</evidence>
<dbReference type="GO" id="GO:0009002">
    <property type="term" value="F:serine-type D-Ala-D-Ala carboxypeptidase activity"/>
    <property type="evidence" value="ECO:0007669"/>
    <property type="project" value="UniProtKB-EC"/>
</dbReference>
<evidence type="ECO:0000256" key="1">
    <source>
        <dbReference type="ARBA" id="ARBA00004236"/>
    </source>
</evidence>
<evidence type="ECO:0000256" key="12">
    <source>
        <dbReference type="ARBA" id="ARBA00022984"/>
    </source>
</evidence>
<dbReference type="InterPro" id="IPR036950">
    <property type="entry name" value="PBP_transglycosylase"/>
</dbReference>
<dbReference type="Proteomes" id="UP000184240">
    <property type="component" value="Unassembled WGS sequence"/>
</dbReference>
<dbReference type="Pfam" id="PF00912">
    <property type="entry name" value="Transgly"/>
    <property type="match status" value="1"/>
</dbReference>
<evidence type="ECO:0000256" key="8">
    <source>
        <dbReference type="ARBA" id="ARBA00022676"/>
    </source>
</evidence>
<feature type="domain" description="Penicillin-binding protein transpeptidase" evidence="19">
    <location>
        <begin position="451"/>
        <end position="696"/>
    </location>
</feature>
<evidence type="ECO:0000256" key="5">
    <source>
        <dbReference type="ARBA" id="ARBA00022475"/>
    </source>
</evidence>
<reference evidence="21 24" key="3">
    <citation type="submission" date="2018-07" db="EMBL/GenBank/DDBJ databases">
        <title>Leeuwenhoekiella genomics.</title>
        <authorList>
            <person name="Tahon G."/>
            <person name="Willems A."/>
        </authorList>
    </citation>
    <scope>NUCLEOTIDE SEQUENCE [LARGE SCALE GENOMIC DNA]</scope>
    <source>
        <strain evidence="21 24">LMG 24856</strain>
    </source>
</reference>
<dbReference type="AlphaFoldDB" id="A0A1M5XVX0"/>
<gene>
    <name evidence="21" type="ORF">DSM01_1047</name>
    <name evidence="22" type="ORF">SAMN04487999_1752</name>
</gene>
<dbReference type="EMBL" id="QOVN01000002">
    <property type="protein sequence ID" value="RXG30297.1"/>
    <property type="molecule type" value="Genomic_DNA"/>
</dbReference>
<comment type="catalytic activity">
    <reaction evidence="16">
        <text>Preferential cleavage: (Ac)2-L-Lys-D-Ala-|-D-Ala. Also transpeptidation of peptidyl-alanyl moieties that are N-acyl substituents of D-alanine.</text>
        <dbReference type="EC" id="3.4.16.4"/>
    </reaction>
</comment>
<keyword evidence="7" id="KW-0645">Protease</keyword>
<keyword evidence="18" id="KW-0812">Transmembrane</keyword>
<dbReference type="Pfam" id="PF00905">
    <property type="entry name" value="Transpeptidase"/>
    <property type="match status" value="1"/>
</dbReference>
<dbReference type="GO" id="GO:0008658">
    <property type="term" value="F:penicillin binding"/>
    <property type="evidence" value="ECO:0007669"/>
    <property type="project" value="InterPro"/>
</dbReference>
<dbReference type="InterPro" id="IPR001460">
    <property type="entry name" value="PCN-bd_Tpept"/>
</dbReference>
<proteinExistence type="inferred from homology"/>
<evidence type="ECO:0000259" key="19">
    <source>
        <dbReference type="Pfam" id="PF00905"/>
    </source>
</evidence>
<comment type="pathway">
    <text evidence="2">Cell wall biogenesis; peptidoglycan biosynthesis.</text>
</comment>
<comment type="similarity">
    <text evidence="4">In the N-terminal section; belongs to the glycosyltransferase 51 family.</text>
</comment>
<keyword evidence="11" id="KW-0133">Cell shape</keyword>
<comment type="catalytic activity">
    <reaction evidence="17">
        <text>[GlcNAc-(1-&gt;4)-Mur2Ac(oyl-L-Ala-gamma-D-Glu-L-Lys-D-Ala-D-Ala)](n)-di-trans,octa-cis-undecaprenyl diphosphate + beta-D-GlcNAc-(1-&gt;4)-Mur2Ac(oyl-L-Ala-gamma-D-Glu-L-Lys-D-Ala-D-Ala)-di-trans,octa-cis-undecaprenyl diphosphate = [GlcNAc-(1-&gt;4)-Mur2Ac(oyl-L-Ala-gamma-D-Glu-L-Lys-D-Ala-D-Ala)](n+1)-di-trans,octa-cis-undecaprenyl diphosphate + di-trans,octa-cis-undecaprenyl diphosphate + H(+)</text>
        <dbReference type="Rhea" id="RHEA:23708"/>
        <dbReference type="Rhea" id="RHEA-COMP:9602"/>
        <dbReference type="Rhea" id="RHEA-COMP:9603"/>
        <dbReference type="ChEBI" id="CHEBI:15378"/>
        <dbReference type="ChEBI" id="CHEBI:58405"/>
        <dbReference type="ChEBI" id="CHEBI:60033"/>
        <dbReference type="ChEBI" id="CHEBI:78435"/>
        <dbReference type="EC" id="2.4.99.28"/>
    </reaction>
</comment>
<dbReference type="Gene3D" id="3.40.710.10">
    <property type="entry name" value="DD-peptidase/beta-lactamase superfamily"/>
    <property type="match status" value="2"/>
</dbReference>
<keyword evidence="5" id="KW-1003">Cell membrane</keyword>
<dbReference type="InterPro" id="IPR023346">
    <property type="entry name" value="Lysozyme-like_dom_sf"/>
</dbReference>
<organism evidence="22 23">
    <name type="scientific">Leeuwenhoekiella palythoae</name>
    <dbReference type="NCBI Taxonomy" id="573501"/>
    <lineage>
        <taxon>Bacteria</taxon>
        <taxon>Pseudomonadati</taxon>
        <taxon>Bacteroidota</taxon>
        <taxon>Flavobacteriia</taxon>
        <taxon>Flavobacteriales</taxon>
        <taxon>Flavobacteriaceae</taxon>
        <taxon>Leeuwenhoekiella</taxon>
    </lineage>
</organism>
<evidence type="ECO:0000256" key="16">
    <source>
        <dbReference type="ARBA" id="ARBA00034000"/>
    </source>
</evidence>
<reference evidence="23" key="2">
    <citation type="submission" date="2016-11" db="EMBL/GenBank/DDBJ databases">
        <authorList>
            <person name="Varghese N."/>
            <person name="Submissions S."/>
        </authorList>
    </citation>
    <scope>NUCLEOTIDE SEQUENCE [LARGE SCALE GENOMIC DNA]</scope>
    <source>
        <strain evidence="23">DSM 19859</strain>
    </source>
</reference>
<keyword evidence="8" id="KW-0328">Glycosyltransferase</keyword>
<evidence type="ECO:0000256" key="4">
    <source>
        <dbReference type="ARBA" id="ARBA00007739"/>
    </source>
</evidence>
<dbReference type="InterPro" id="IPR012338">
    <property type="entry name" value="Beta-lactam/transpept-like"/>
</dbReference>
<evidence type="ECO:0000256" key="7">
    <source>
        <dbReference type="ARBA" id="ARBA00022670"/>
    </source>
</evidence>
<dbReference type="GO" id="GO:0071555">
    <property type="term" value="P:cell wall organization"/>
    <property type="evidence" value="ECO:0007669"/>
    <property type="project" value="UniProtKB-KW"/>
</dbReference>
<evidence type="ECO:0000256" key="10">
    <source>
        <dbReference type="ARBA" id="ARBA00022801"/>
    </source>
</evidence>
<keyword evidence="12" id="KW-0573">Peptidoglycan synthesis</keyword>
<evidence type="ECO:0000313" key="22">
    <source>
        <dbReference type="EMBL" id="SHI03940.1"/>
    </source>
</evidence>